<evidence type="ECO:0000313" key="2">
    <source>
        <dbReference type="Proteomes" id="UP000217790"/>
    </source>
</evidence>
<proteinExistence type="predicted"/>
<evidence type="ECO:0000313" key="1">
    <source>
        <dbReference type="EMBL" id="PBK92253.1"/>
    </source>
</evidence>
<protein>
    <submittedName>
        <fullName evidence="1">Uncharacterized protein</fullName>
    </submittedName>
</protein>
<reference evidence="2" key="1">
    <citation type="journal article" date="2017" name="Nat. Ecol. Evol.">
        <title>Genome expansion and lineage-specific genetic innovations in the forest pathogenic fungi Armillaria.</title>
        <authorList>
            <person name="Sipos G."/>
            <person name="Prasanna A.N."/>
            <person name="Walter M.C."/>
            <person name="O'Connor E."/>
            <person name="Balint B."/>
            <person name="Krizsan K."/>
            <person name="Kiss B."/>
            <person name="Hess J."/>
            <person name="Varga T."/>
            <person name="Slot J."/>
            <person name="Riley R."/>
            <person name="Boka B."/>
            <person name="Rigling D."/>
            <person name="Barry K."/>
            <person name="Lee J."/>
            <person name="Mihaltcheva S."/>
            <person name="LaButti K."/>
            <person name="Lipzen A."/>
            <person name="Waldron R."/>
            <person name="Moloney N.M."/>
            <person name="Sperisen C."/>
            <person name="Kredics L."/>
            <person name="Vagvoelgyi C."/>
            <person name="Patrignani A."/>
            <person name="Fitzpatrick D."/>
            <person name="Nagy I."/>
            <person name="Doyle S."/>
            <person name="Anderson J.B."/>
            <person name="Grigoriev I.V."/>
            <person name="Gueldener U."/>
            <person name="Muensterkoetter M."/>
            <person name="Nagy L.G."/>
        </authorList>
    </citation>
    <scope>NUCLEOTIDE SEQUENCE [LARGE SCALE GENOMIC DNA]</scope>
    <source>
        <strain evidence="2">Ar21-2</strain>
    </source>
</reference>
<name>A0A2H3DVE6_ARMGA</name>
<organism evidence="1 2">
    <name type="scientific">Armillaria gallica</name>
    <name type="common">Bulbous honey fungus</name>
    <name type="synonym">Armillaria bulbosa</name>
    <dbReference type="NCBI Taxonomy" id="47427"/>
    <lineage>
        <taxon>Eukaryota</taxon>
        <taxon>Fungi</taxon>
        <taxon>Dikarya</taxon>
        <taxon>Basidiomycota</taxon>
        <taxon>Agaricomycotina</taxon>
        <taxon>Agaricomycetes</taxon>
        <taxon>Agaricomycetidae</taxon>
        <taxon>Agaricales</taxon>
        <taxon>Marasmiineae</taxon>
        <taxon>Physalacriaceae</taxon>
        <taxon>Armillaria</taxon>
    </lineage>
</organism>
<keyword evidence="2" id="KW-1185">Reference proteome</keyword>
<accession>A0A2H3DVE6</accession>
<dbReference type="InParanoid" id="A0A2H3DVE6"/>
<gene>
    <name evidence="1" type="ORF">ARMGADRAFT_1081038</name>
</gene>
<dbReference type="EMBL" id="KZ293659">
    <property type="protein sequence ID" value="PBK92253.1"/>
    <property type="molecule type" value="Genomic_DNA"/>
</dbReference>
<sequence length="103" mass="10794">MLTALKKHKSAECQCHKSKTIIVLPAALLSKDGFVVSVNIEANVPGIYCVNDCIKIGDPDSDSVTDSQPVDNNMTMDSSLLACTATSPATSHLPSSTTNSPDS</sequence>
<dbReference type="AlphaFoldDB" id="A0A2H3DVE6"/>
<dbReference type="Proteomes" id="UP000217790">
    <property type="component" value="Unassembled WGS sequence"/>
</dbReference>